<proteinExistence type="predicted"/>
<evidence type="ECO:0000256" key="1">
    <source>
        <dbReference type="SAM" id="MobiDB-lite"/>
    </source>
</evidence>
<accession>A0ABQ8FUM3</accession>
<keyword evidence="3" id="KW-1185">Reference proteome</keyword>
<name>A0ABQ8FUM3_9PEZI</name>
<reference evidence="2 3" key="1">
    <citation type="journal article" date="2021" name="Nat. Commun.">
        <title>Genetic determinants of endophytism in the Arabidopsis root mycobiome.</title>
        <authorList>
            <person name="Mesny F."/>
            <person name="Miyauchi S."/>
            <person name="Thiergart T."/>
            <person name="Pickel B."/>
            <person name="Atanasova L."/>
            <person name="Karlsson M."/>
            <person name="Huettel B."/>
            <person name="Barry K.W."/>
            <person name="Haridas S."/>
            <person name="Chen C."/>
            <person name="Bauer D."/>
            <person name="Andreopoulos W."/>
            <person name="Pangilinan J."/>
            <person name="LaButti K."/>
            <person name="Riley R."/>
            <person name="Lipzen A."/>
            <person name="Clum A."/>
            <person name="Drula E."/>
            <person name="Henrissat B."/>
            <person name="Kohler A."/>
            <person name="Grigoriev I.V."/>
            <person name="Martin F.M."/>
            <person name="Hacquard S."/>
        </authorList>
    </citation>
    <scope>NUCLEOTIDE SEQUENCE [LARGE SCALE GENOMIC DNA]</scope>
    <source>
        <strain evidence="2 3">MPI-SDFR-AT-0080</strain>
    </source>
</reference>
<evidence type="ECO:0000313" key="2">
    <source>
        <dbReference type="EMBL" id="KAH7028281.1"/>
    </source>
</evidence>
<feature type="compositionally biased region" description="Polar residues" evidence="1">
    <location>
        <begin position="35"/>
        <end position="45"/>
    </location>
</feature>
<organism evidence="2 3">
    <name type="scientific">Macrophomina phaseolina</name>
    <dbReference type="NCBI Taxonomy" id="35725"/>
    <lineage>
        <taxon>Eukaryota</taxon>
        <taxon>Fungi</taxon>
        <taxon>Dikarya</taxon>
        <taxon>Ascomycota</taxon>
        <taxon>Pezizomycotina</taxon>
        <taxon>Dothideomycetes</taxon>
        <taxon>Dothideomycetes incertae sedis</taxon>
        <taxon>Botryosphaeriales</taxon>
        <taxon>Botryosphaeriaceae</taxon>
        <taxon>Macrophomina</taxon>
    </lineage>
</organism>
<gene>
    <name evidence="2" type="ORF">B0J12DRAFT_745756</name>
</gene>
<dbReference type="Proteomes" id="UP000774617">
    <property type="component" value="Unassembled WGS sequence"/>
</dbReference>
<feature type="compositionally biased region" description="Basic and acidic residues" evidence="1">
    <location>
        <begin position="111"/>
        <end position="138"/>
    </location>
</feature>
<comment type="caution">
    <text evidence="2">The sequence shown here is derived from an EMBL/GenBank/DDBJ whole genome shotgun (WGS) entry which is preliminary data.</text>
</comment>
<feature type="region of interest" description="Disordered" evidence="1">
    <location>
        <begin position="35"/>
        <end position="71"/>
    </location>
</feature>
<feature type="region of interest" description="Disordered" evidence="1">
    <location>
        <begin position="106"/>
        <end position="138"/>
    </location>
</feature>
<evidence type="ECO:0000313" key="3">
    <source>
        <dbReference type="Proteomes" id="UP000774617"/>
    </source>
</evidence>
<protein>
    <submittedName>
        <fullName evidence="2">Uncharacterized protein</fullName>
    </submittedName>
</protein>
<feature type="compositionally biased region" description="Polar residues" evidence="1">
    <location>
        <begin position="55"/>
        <end position="67"/>
    </location>
</feature>
<sequence>MLSNLLSKLADAATNCHSSSSVSYSFSSSSFYYSNGTHTTSTGSRHATMRETDPSGRTTVRTASQNLGEPVIRETRRYDAQGREIIGHDLSDSALMRGQIVDVTEYDSEDERDRERERKRQADKKYRMRIEDGYAKRG</sequence>
<dbReference type="EMBL" id="JAGTJR010000051">
    <property type="protein sequence ID" value="KAH7028281.1"/>
    <property type="molecule type" value="Genomic_DNA"/>
</dbReference>